<dbReference type="SUPFAM" id="SSF101790">
    <property type="entry name" value="Aminomethyltransferase beta-barrel domain"/>
    <property type="match status" value="1"/>
</dbReference>
<feature type="domain" description="GCVT N-terminal" evidence="2">
    <location>
        <begin position="408"/>
        <end position="672"/>
    </location>
</feature>
<organism evidence="5 6">
    <name type="scientific">Parathalassolituus penaei</name>
    <dbReference type="NCBI Taxonomy" id="2997323"/>
    <lineage>
        <taxon>Bacteria</taxon>
        <taxon>Pseudomonadati</taxon>
        <taxon>Pseudomonadota</taxon>
        <taxon>Gammaproteobacteria</taxon>
        <taxon>Oceanospirillales</taxon>
        <taxon>Oceanospirillaceae</taxon>
        <taxon>Parathalassolituus</taxon>
    </lineage>
</organism>
<dbReference type="Proteomes" id="UP001150830">
    <property type="component" value="Unassembled WGS sequence"/>
</dbReference>
<dbReference type="InterPro" id="IPR018959">
    <property type="entry name" value="DUF1989"/>
</dbReference>
<evidence type="ECO:0000259" key="2">
    <source>
        <dbReference type="Pfam" id="PF01571"/>
    </source>
</evidence>
<reference evidence="5" key="1">
    <citation type="submission" date="2022-11" db="EMBL/GenBank/DDBJ databases">
        <title>Parathalassolutuus dongxingensis gen. nov., sp. nov., a novel member of family Oceanospirillaceae isolated from a coastal shrimp pond in Guangxi, China.</title>
        <authorList>
            <person name="Chen H."/>
        </authorList>
    </citation>
    <scope>NUCLEOTIDE SEQUENCE</scope>
    <source>
        <strain evidence="5">G-43</strain>
    </source>
</reference>
<dbReference type="InterPro" id="IPR029043">
    <property type="entry name" value="GcvT/YgfZ_C"/>
</dbReference>
<accession>A0A9X3EAD6</accession>
<keyword evidence="6" id="KW-1185">Reference proteome</keyword>
<dbReference type="PANTHER" id="PTHR43757:SF2">
    <property type="entry name" value="AMINOMETHYLTRANSFERASE, MITOCHONDRIAL"/>
    <property type="match status" value="1"/>
</dbReference>
<dbReference type="AlphaFoldDB" id="A0A9X3EAD6"/>
<evidence type="ECO:0000259" key="4">
    <source>
        <dbReference type="Pfam" id="PF09347"/>
    </source>
</evidence>
<dbReference type="RefSeq" id="WP_283172148.1">
    <property type="nucleotide sequence ID" value="NZ_JAPNOA010000007.1"/>
</dbReference>
<feature type="domain" description="DUF1989" evidence="4">
    <location>
        <begin position="178"/>
        <end position="354"/>
    </location>
</feature>
<dbReference type="SUPFAM" id="SSF103025">
    <property type="entry name" value="Folate-binding domain"/>
    <property type="match status" value="1"/>
</dbReference>
<protein>
    <submittedName>
        <fullName evidence="5">DUF1989 domain-containing protein</fullName>
    </submittedName>
</protein>
<feature type="domain" description="Aminomethyltransferase C-terminal" evidence="3">
    <location>
        <begin position="694"/>
        <end position="774"/>
    </location>
</feature>
<dbReference type="InterPro" id="IPR013977">
    <property type="entry name" value="GcvT_C"/>
</dbReference>
<proteinExistence type="predicted"/>
<dbReference type="Pfam" id="PF01571">
    <property type="entry name" value="GCV_T"/>
    <property type="match status" value="1"/>
</dbReference>
<dbReference type="PANTHER" id="PTHR43757">
    <property type="entry name" value="AMINOMETHYLTRANSFERASE"/>
    <property type="match status" value="1"/>
</dbReference>
<dbReference type="Pfam" id="PF09347">
    <property type="entry name" value="DUF1989"/>
    <property type="match status" value="1"/>
</dbReference>
<dbReference type="GO" id="GO:0008483">
    <property type="term" value="F:transaminase activity"/>
    <property type="evidence" value="ECO:0007669"/>
    <property type="project" value="UniProtKB-KW"/>
</dbReference>
<dbReference type="EMBL" id="JAPNOA010000007">
    <property type="protein sequence ID" value="MCY0963929.1"/>
    <property type="molecule type" value="Genomic_DNA"/>
</dbReference>
<evidence type="ECO:0000259" key="3">
    <source>
        <dbReference type="Pfam" id="PF08669"/>
    </source>
</evidence>
<gene>
    <name evidence="5" type="ORF">OUO13_01875</name>
</gene>
<dbReference type="Gene3D" id="3.30.1360.120">
    <property type="entry name" value="Probable tRNA modification gtpase trme, domain 1"/>
    <property type="match status" value="1"/>
</dbReference>
<keyword evidence="1" id="KW-0032">Aminotransferase</keyword>
<name>A0A9X3EAD6_9GAMM</name>
<evidence type="ECO:0000313" key="6">
    <source>
        <dbReference type="Proteomes" id="UP001150830"/>
    </source>
</evidence>
<sequence>MVFALQRLLPADHLADGQHRDRLVPGSFRILTLQAGDQLRLFARLDGDGCLLLPLTPTPTSMPTLQWPFADSSVPSVPMTRAAFLESWIRDGRLLGQERLSPELRGQMASARCLDNAQLQAGVVLDVTHNSRVLLMVPAQVMPVDEQQASGEVEIRVQLAAGGEYLPEPLAETVADIRVPASSARAYTVKAGQWIQILDVAGKQCSDFIAFDLAAVEAARAGQLNPYEIPVLDAAATRTLMGRALPQPGLHSRFYDQNMQSMLEVVQDTVGRHDSFLMACTPRYYDDAGYFGHISCTANFNQQLAAWGVPPRAGWPAINFFFNTSVSDCGAVIGDEPWSRPGDFVLLRASRDLLCVSSACPDDIDAANGWFPTDIHVHVYGAEHTFPRAIAWRTSAEELPRMTLKTAFHERTAALTSHFSEYKGYWMADEFTGWGATAEYLACRERVAMIDLTALRKFEVLGPDAEKLLQLALTRNVRRLAVGEIIYTALCNVSGGMIDDGTLFRLGAQNFRLVTGDPWVGQWLKRLADENRFVVQVLESSSQLCNLAVQGPQSRELLSELLWTPEHQPDLNQLAWFHFTIGRLGGPQGQPVMVSRTGYTGELGFEVWCHPQHANELWDAVWKAGQRFEIAPMGLKALDMLRIEAGLVFAGHEFCPETNPFEAGIGFTVPMKTKEDDFIGRTALARQNPESRQKLMGLIINSTQPVAHGDQVFQGRFPVGVVTSATFSPVLRQQIALCRLTPDAAVVGTELEIGQLDGLQKRLPATVTSLPFYDPERTRVRS</sequence>
<keyword evidence="1" id="KW-0808">Transferase</keyword>
<dbReference type="InterPro" id="IPR006222">
    <property type="entry name" value="GCVT_N"/>
</dbReference>
<dbReference type="InterPro" id="IPR027266">
    <property type="entry name" value="TrmE/GcvT-like"/>
</dbReference>
<dbReference type="Pfam" id="PF08669">
    <property type="entry name" value="GCV_T_C"/>
    <property type="match status" value="1"/>
</dbReference>
<comment type="caution">
    <text evidence="5">The sequence shown here is derived from an EMBL/GenBank/DDBJ whole genome shotgun (WGS) entry which is preliminary data.</text>
</comment>
<dbReference type="InterPro" id="IPR028896">
    <property type="entry name" value="GcvT/YgfZ/DmdA"/>
</dbReference>
<evidence type="ECO:0000313" key="5">
    <source>
        <dbReference type="EMBL" id="MCY0963929.1"/>
    </source>
</evidence>
<evidence type="ECO:0000256" key="1">
    <source>
        <dbReference type="ARBA" id="ARBA00022576"/>
    </source>
</evidence>